<name>A0A1I7MRQ2_9MICC</name>
<reference evidence="1 2" key="1">
    <citation type="submission" date="2016-10" db="EMBL/GenBank/DDBJ databases">
        <authorList>
            <person name="de Groot N.N."/>
        </authorList>
    </citation>
    <scope>NUCLEOTIDE SEQUENCE [LARGE SCALE GENOMIC DNA]</scope>
    <source>
        <strain evidence="1 2">CGMCC 1.7054</strain>
    </source>
</reference>
<dbReference type="PANTHER" id="PTHR47623">
    <property type="entry name" value="OS09G0287300 PROTEIN"/>
    <property type="match status" value="1"/>
</dbReference>
<organism evidence="1 2">
    <name type="scientific">Micrococcus terreus</name>
    <dbReference type="NCBI Taxonomy" id="574650"/>
    <lineage>
        <taxon>Bacteria</taxon>
        <taxon>Bacillati</taxon>
        <taxon>Actinomycetota</taxon>
        <taxon>Actinomycetes</taxon>
        <taxon>Micrococcales</taxon>
        <taxon>Micrococcaceae</taxon>
        <taxon>Micrococcus</taxon>
    </lineage>
</organism>
<evidence type="ECO:0000313" key="2">
    <source>
        <dbReference type="Proteomes" id="UP000198881"/>
    </source>
</evidence>
<dbReference type="AlphaFoldDB" id="A0A1I7MRQ2"/>
<dbReference type="Gene3D" id="3.40.50.1240">
    <property type="entry name" value="Phosphoglycerate mutase-like"/>
    <property type="match status" value="1"/>
</dbReference>
<dbReference type="CDD" id="cd07067">
    <property type="entry name" value="HP_PGM_like"/>
    <property type="match status" value="1"/>
</dbReference>
<dbReference type="EMBL" id="FPCG01000012">
    <property type="protein sequence ID" value="SFV24615.1"/>
    <property type="molecule type" value="Genomic_DNA"/>
</dbReference>
<dbReference type="OrthoDB" id="9810154at2"/>
<accession>A0A1I7MRQ2</accession>
<dbReference type="Proteomes" id="UP000198881">
    <property type="component" value="Unassembled WGS sequence"/>
</dbReference>
<protein>
    <submittedName>
        <fullName evidence="1">Phosphohistidine phosphatase</fullName>
    </submittedName>
</protein>
<sequence length="187" mass="20663">MPADVVNQGPDQHVDRTGEKTLIILRHAKADWPVGVPDHDRPLAGRGEREAPLAGRWLVEQGLVPESIVCSSAVRTRQTCMWVCSELGEKAPTPYLDSRLYEASASQALAVINETEEQVRSLMVVGHMPWVQELGMRLASVDSDEEAVMAMAERCPTLGLQVFRVPGPWATLDGRDARMTHFTVPRP</sequence>
<dbReference type="RefSeq" id="WP_091699176.1">
    <property type="nucleotide sequence ID" value="NZ_FPCG01000012.1"/>
</dbReference>
<dbReference type="Pfam" id="PF00300">
    <property type="entry name" value="His_Phos_1"/>
    <property type="match status" value="1"/>
</dbReference>
<evidence type="ECO:0000313" key="1">
    <source>
        <dbReference type="EMBL" id="SFV24615.1"/>
    </source>
</evidence>
<dbReference type="PANTHER" id="PTHR47623:SF1">
    <property type="entry name" value="OS09G0287300 PROTEIN"/>
    <property type="match status" value="1"/>
</dbReference>
<dbReference type="InterPro" id="IPR029033">
    <property type="entry name" value="His_PPase_superfam"/>
</dbReference>
<dbReference type="SMART" id="SM00855">
    <property type="entry name" value="PGAM"/>
    <property type="match status" value="1"/>
</dbReference>
<dbReference type="STRING" id="574650.SAMN04487966_11215"/>
<keyword evidence="2" id="KW-1185">Reference proteome</keyword>
<proteinExistence type="predicted"/>
<gene>
    <name evidence="1" type="ORF">SAMN04487966_11215</name>
</gene>
<dbReference type="SUPFAM" id="SSF53254">
    <property type="entry name" value="Phosphoglycerate mutase-like"/>
    <property type="match status" value="1"/>
</dbReference>
<dbReference type="InterPro" id="IPR013078">
    <property type="entry name" value="His_Pase_superF_clade-1"/>
</dbReference>